<gene>
    <name evidence="3" type="ORF">IEQ44_08880</name>
</gene>
<dbReference type="GO" id="GO:0016787">
    <property type="term" value="F:hydrolase activity"/>
    <property type="evidence" value="ECO:0007669"/>
    <property type="project" value="UniProtKB-KW"/>
</dbReference>
<dbReference type="InterPro" id="IPR013785">
    <property type="entry name" value="Aldolase_TIM"/>
</dbReference>
<protein>
    <submittedName>
        <fullName evidence="3">Alpha/beta fold hydrolase</fullName>
    </submittedName>
</protein>
<feature type="domain" description="AB hydrolase-1" evidence="2">
    <location>
        <begin position="40"/>
        <end position="279"/>
    </location>
</feature>
<dbReference type="InterPro" id="IPR045247">
    <property type="entry name" value="Oye-like"/>
</dbReference>
<dbReference type="Proteomes" id="UP000756387">
    <property type="component" value="Unassembled WGS sequence"/>
</dbReference>
<dbReference type="Pfam" id="PF00724">
    <property type="entry name" value="Oxidored_FMN"/>
    <property type="match status" value="1"/>
</dbReference>
<evidence type="ECO:0000313" key="4">
    <source>
        <dbReference type="Proteomes" id="UP000756387"/>
    </source>
</evidence>
<evidence type="ECO:0000313" key="3">
    <source>
        <dbReference type="EMBL" id="MBE7324766.1"/>
    </source>
</evidence>
<organism evidence="3 4">
    <name type="scientific">Nocardioides malaquae</name>
    <dbReference type="NCBI Taxonomy" id="2773426"/>
    <lineage>
        <taxon>Bacteria</taxon>
        <taxon>Bacillati</taxon>
        <taxon>Actinomycetota</taxon>
        <taxon>Actinomycetes</taxon>
        <taxon>Propionibacteriales</taxon>
        <taxon>Nocardioidaceae</taxon>
        <taxon>Nocardioides</taxon>
    </lineage>
</organism>
<sequence length="665" mass="71071">MNTPTTTDVRITTTRRPGAGDVSLALDTFEPTHLRATATMVLLHGGGQSRAQWREVATSLAEKGVRVLTLDQRGHGESDWSPSGSYDLTDSVADLALLLDDLAADLVGPVVLVGHSHGGKVALTTAGRRPAGLVGLVIIDAVPDMVPDWESNAFFRRTADGFADLEEAAREMSGLVGRPMTPAGLARGLNQEADGRWTWPWDTAIVDAVADGLERDTELMYAQARRTQVPSLLLRTEESRFLDDRNVTAFCDALPQLDVRTLPGTQHHRPWVRPDLVVEHLLAFLDLIRRPAATATALGDVGAVGPLFEPFRLGELELGSRIVMAPMTRNACPGGVPGADVVDYYARRVAAGVGLVISEGIYVPHASAGTYPDVPEMAAPGAVAAWRAVTDRVHAEGGRILAQLWHVGGVRRAGRPPVPEAPVVSPSGIDLRGRRVGEPLTTVEIDEIVAAYAAAAASAMEAGFDGVEIHAGHGYLIDEFQWSGTNLRQDRFGGDLRARSTLGALVTAAVRDAIGPAAPLSYRFSQWKLTDYEATNAADPDELAVWLEPIVAAGASVLHPSTRRCWTPAFAGSERTLAGWTRHLTGLPVIAVGSVGVTAPFRSEREVVAPAVPLSRVVDLVTSGEADLVAVGRALISDAQWAAKVRDGRPEAIRWYRKEHEAELG</sequence>
<dbReference type="PANTHER" id="PTHR22893:SF55">
    <property type="entry name" value="OXIDOREDUCTASE-RELATED"/>
    <property type="match status" value="1"/>
</dbReference>
<dbReference type="Gene3D" id="3.20.20.70">
    <property type="entry name" value="Aldolase class I"/>
    <property type="match status" value="1"/>
</dbReference>
<proteinExistence type="predicted"/>
<feature type="domain" description="NADH:flavin oxidoreductase/NADH oxidase N-terminal" evidence="1">
    <location>
        <begin position="307"/>
        <end position="651"/>
    </location>
</feature>
<keyword evidence="4" id="KW-1185">Reference proteome</keyword>
<dbReference type="Gene3D" id="3.40.50.1820">
    <property type="entry name" value="alpha/beta hydrolase"/>
    <property type="match status" value="1"/>
</dbReference>
<dbReference type="InterPro" id="IPR000073">
    <property type="entry name" value="AB_hydrolase_1"/>
</dbReference>
<evidence type="ECO:0000259" key="2">
    <source>
        <dbReference type="Pfam" id="PF12697"/>
    </source>
</evidence>
<dbReference type="SUPFAM" id="SSF51395">
    <property type="entry name" value="FMN-linked oxidoreductases"/>
    <property type="match status" value="1"/>
</dbReference>
<name>A0ABR9RTA2_9ACTN</name>
<accession>A0ABR9RTA2</accession>
<keyword evidence="3" id="KW-0378">Hydrolase</keyword>
<dbReference type="InterPro" id="IPR001155">
    <property type="entry name" value="OxRdtase_FMN_N"/>
</dbReference>
<dbReference type="SUPFAM" id="SSF53474">
    <property type="entry name" value="alpha/beta-Hydrolases"/>
    <property type="match status" value="1"/>
</dbReference>
<dbReference type="EMBL" id="JADCSA010000007">
    <property type="protein sequence ID" value="MBE7324766.1"/>
    <property type="molecule type" value="Genomic_DNA"/>
</dbReference>
<reference evidence="3 4" key="1">
    <citation type="submission" date="2020-10" db="EMBL/GenBank/DDBJ databases">
        <title>Nocardioides sp. isolated from sludge.</title>
        <authorList>
            <person name="Zhang X."/>
        </authorList>
    </citation>
    <scope>NUCLEOTIDE SEQUENCE [LARGE SCALE GENOMIC DNA]</scope>
    <source>
        <strain evidence="3 4">Y6</strain>
    </source>
</reference>
<dbReference type="Pfam" id="PF12697">
    <property type="entry name" value="Abhydrolase_6"/>
    <property type="match status" value="1"/>
</dbReference>
<dbReference type="RefSeq" id="WP_193638101.1">
    <property type="nucleotide sequence ID" value="NZ_JADCSA010000007.1"/>
</dbReference>
<dbReference type="PANTHER" id="PTHR22893">
    <property type="entry name" value="NADH OXIDOREDUCTASE-RELATED"/>
    <property type="match status" value="1"/>
</dbReference>
<dbReference type="InterPro" id="IPR029058">
    <property type="entry name" value="AB_hydrolase_fold"/>
</dbReference>
<evidence type="ECO:0000259" key="1">
    <source>
        <dbReference type="Pfam" id="PF00724"/>
    </source>
</evidence>
<comment type="caution">
    <text evidence="3">The sequence shown here is derived from an EMBL/GenBank/DDBJ whole genome shotgun (WGS) entry which is preliminary data.</text>
</comment>